<comment type="caution">
    <text evidence="1">The sequence shown here is derived from an EMBL/GenBank/DDBJ whole genome shotgun (WGS) entry which is preliminary data.</text>
</comment>
<gene>
    <name evidence="1" type="ORF">LOY88_006522</name>
</gene>
<organism evidence="1">
    <name type="scientific">Ophidiomyces ophidiicola</name>
    <dbReference type="NCBI Taxonomy" id="1387563"/>
    <lineage>
        <taxon>Eukaryota</taxon>
        <taxon>Fungi</taxon>
        <taxon>Dikarya</taxon>
        <taxon>Ascomycota</taxon>
        <taxon>Pezizomycotina</taxon>
        <taxon>Eurotiomycetes</taxon>
        <taxon>Eurotiomycetidae</taxon>
        <taxon>Onygenales</taxon>
        <taxon>Onygenaceae</taxon>
        <taxon>Ophidiomyces</taxon>
    </lineage>
</organism>
<name>A0ACB8UQQ5_9EURO</name>
<evidence type="ECO:0000313" key="1">
    <source>
        <dbReference type="EMBL" id="KAI2381881.1"/>
    </source>
</evidence>
<sequence>MSPGLNPPSTPSWWSTVCLSGPLTSCPLPRDTRQLTSIIVKRPPDIFGFFPQTLQGADIVAHADPDREYRVFMPDFFDGAPADISWYPPQTDDQKQKLGHFFETKAPPPNTLARIAGVVAEANALAAAGSGFKAWAMMGYCWGGKITSLAAAKDSLFKAAVQCHPAMVDPKDAEDVTIPMALLASMDEDAEVIDQYKKNLKVPHHVQTWSTQIHGWMAARGDLADPDVKKEYENGYRTVLAFFHDHM</sequence>
<proteinExistence type="predicted"/>
<accession>A0ACB8UQQ5</accession>
<protein>
    <submittedName>
        <fullName evidence="1">Uncharacterized protein</fullName>
    </submittedName>
</protein>
<dbReference type="EMBL" id="JALBCA010000161">
    <property type="protein sequence ID" value="KAI2381881.1"/>
    <property type="molecule type" value="Genomic_DNA"/>
</dbReference>
<reference evidence="1" key="1">
    <citation type="journal article" date="2022" name="bioRxiv">
        <title>Population genetic analysis of Ophidiomyces ophidiicola, the causative agent of snake fungal disease, indicates recent introductions to the USA.</title>
        <authorList>
            <person name="Ladner J.T."/>
            <person name="Palmer J.M."/>
            <person name="Ettinger C.L."/>
            <person name="Stajich J.E."/>
            <person name="Farrell T.M."/>
            <person name="Glorioso B.M."/>
            <person name="Lawson B."/>
            <person name="Price S.J."/>
            <person name="Stengle A.G."/>
            <person name="Grear D.A."/>
            <person name="Lorch J.M."/>
        </authorList>
    </citation>
    <scope>NUCLEOTIDE SEQUENCE</scope>
    <source>
        <strain evidence="1">NWHC 24266-5</strain>
    </source>
</reference>